<comment type="caution">
    <text evidence="1">The sequence shown here is derived from an EMBL/GenBank/DDBJ whole genome shotgun (WGS) entry which is preliminary data.</text>
</comment>
<evidence type="ECO:0000313" key="2">
    <source>
        <dbReference type="Proteomes" id="UP000317650"/>
    </source>
</evidence>
<keyword evidence="2" id="KW-1185">Reference proteome</keyword>
<evidence type="ECO:0000313" key="1">
    <source>
        <dbReference type="EMBL" id="THU61783.1"/>
    </source>
</evidence>
<gene>
    <name evidence="1" type="ORF">C4D60_Mb07t26920</name>
</gene>
<organism evidence="1 2">
    <name type="scientific">Musa balbisiana</name>
    <name type="common">Banana</name>
    <dbReference type="NCBI Taxonomy" id="52838"/>
    <lineage>
        <taxon>Eukaryota</taxon>
        <taxon>Viridiplantae</taxon>
        <taxon>Streptophyta</taxon>
        <taxon>Embryophyta</taxon>
        <taxon>Tracheophyta</taxon>
        <taxon>Spermatophyta</taxon>
        <taxon>Magnoliopsida</taxon>
        <taxon>Liliopsida</taxon>
        <taxon>Zingiberales</taxon>
        <taxon>Musaceae</taxon>
        <taxon>Musa</taxon>
    </lineage>
</organism>
<protein>
    <submittedName>
        <fullName evidence="1">Uncharacterized protein</fullName>
    </submittedName>
</protein>
<reference evidence="1 2" key="1">
    <citation type="journal article" date="2019" name="Nat. Plants">
        <title>Genome sequencing of Musa balbisiana reveals subgenome evolution and function divergence in polyploid bananas.</title>
        <authorList>
            <person name="Yao X."/>
        </authorList>
    </citation>
    <scope>NUCLEOTIDE SEQUENCE [LARGE SCALE GENOMIC DNA]</scope>
    <source>
        <strain evidence="2">cv. DH-PKW</strain>
        <tissue evidence="1">Leaves</tissue>
    </source>
</reference>
<sequence>MLTLLYFGCLFDVKPQSELRRRRWSKPKMPSFEPVISTRMNLTQQALLQILTNRSSKNHK</sequence>
<proteinExistence type="predicted"/>
<accession>A0A4S8JI97</accession>
<dbReference type="EMBL" id="PYDT01000005">
    <property type="protein sequence ID" value="THU61783.1"/>
    <property type="molecule type" value="Genomic_DNA"/>
</dbReference>
<name>A0A4S8JI97_MUSBA</name>
<dbReference type="AlphaFoldDB" id="A0A4S8JI97"/>
<dbReference type="Proteomes" id="UP000317650">
    <property type="component" value="Chromosome 7"/>
</dbReference>